<evidence type="ECO:0000256" key="3">
    <source>
        <dbReference type="ARBA" id="ARBA00022842"/>
    </source>
</evidence>
<accession>A0ABZ3D3Y7</accession>
<dbReference type="RefSeq" id="WP_342628114.1">
    <property type="nucleotide sequence ID" value="NZ_CP152276.1"/>
</dbReference>
<dbReference type="PANTHER" id="PTHR43584">
    <property type="entry name" value="NUCLEOTIDYL TRANSFERASE"/>
    <property type="match status" value="1"/>
</dbReference>
<dbReference type="PANTHER" id="PTHR43584:SF8">
    <property type="entry name" value="N-ACETYLMURAMATE ALPHA-1-PHOSPHATE URIDYLYLTRANSFERASE"/>
    <property type="match status" value="1"/>
</dbReference>
<proteinExistence type="predicted"/>
<dbReference type="Gene3D" id="3.90.550.10">
    <property type="entry name" value="Spore Coat Polysaccharide Biosynthesis Protein SpsA, Chain A"/>
    <property type="match status" value="1"/>
</dbReference>
<feature type="domain" description="MobA-like NTP transferase" evidence="4">
    <location>
        <begin position="11"/>
        <end position="143"/>
    </location>
</feature>
<dbReference type="Pfam" id="PF12804">
    <property type="entry name" value="NTP_transf_3"/>
    <property type="match status" value="1"/>
</dbReference>
<keyword evidence="2" id="KW-0548">Nucleotidyltransferase</keyword>
<dbReference type="SUPFAM" id="SSF53448">
    <property type="entry name" value="Nucleotide-diphospho-sugar transferases"/>
    <property type="match status" value="1"/>
</dbReference>
<keyword evidence="1" id="KW-0808">Transferase</keyword>
<evidence type="ECO:0000259" key="4">
    <source>
        <dbReference type="Pfam" id="PF12804"/>
    </source>
</evidence>
<evidence type="ECO:0000256" key="1">
    <source>
        <dbReference type="ARBA" id="ARBA00022679"/>
    </source>
</evidence>
<dbReference type="InterPro" id="IPR029044">
    <property type="entry name" value="Nucleotide-diphossugar_trans"/>
</dbReference>
<dbReference type="InterPro" id="IPR050065">
    <property type="entry name" value="GlmU-like"/>
</dbReference>
<name>A0ABZ3D3Y7_9PROT</name>
<sequence>MSDRPRLPARAMVFAAGLGGRMRPLTDAAAKPLLRVDGRAILDHVLDRLDRAGVPEVVVNAFWQADQVEAALRRRAASGIGPHVVVRREAALLETGGSAAAALRDGALGPAPFFLLNGDSLWLNGPVPALHRLAAVFDPARMDALLLLARASLAVGEVGRGDFVMDAAGRLRRPAPGAVTPYIFTGVQIAAPSLFAGAPAGAFSLNGLWDAAIGRGRLYGIVHDSVWCHLSRPQDLPAATAALRVARDPDGVDQDVIR</sequence>
<evidence type="ECO:0000313" key="6">
    <source>
        <dbReference type="Proteomes" id="UP001449795"/>
    </source>
</evidence>
<evidence type="ECO:0000256" key="2">
    <source>
        <dbReference type="ARBA" id="ARBA00022695"/>
    </source>
</evidence>
<evidence type="ECO:0000313" key="5">
    <source>
        <dbReference type="EMBL" id="XAE42355.1"/>
    </source>
</evidence>
<gene>
    <name evidence="5" type="ORF">AAC691_19185</name>
</gene>
<dbReference type="Proteomes" id="UP001449795">
    <property type="component" value="Chromosome"/>
</dbReference>
<protein>
    <submittedName>
        <fullName evidence="5">Nucleotidyltransferase family protein</fullName>
    </submittedName>
</protein>
<reference evidence="5 6" key="1">
    <citation type="submission" date="2024-04" db="EMBL/GenBank/DDBJ databases">
        <title>Complete genome sequence of Nguyenibacter vanlangesis HBCM-1154, a strain capable of nitrogen fixation, IAA production, and phosphorus solubilization isolated from sugarcane soil.</title>
        <authorList>
            <person name="MY HANH P."/>
        </authorList>
    </citation>
    <scope>NUCLEOTIDE SEQUENCE [LARGE SCALE GENOMIC DNA]</scope>
    <source>
        <strain evidence="5 6">HBCM 1154</strain>
    </source>
</reference>
<keyword evidence="6" id="KW-1185">Reference proteome</keyword>
<dbReference type="InterPro" id="IPR025877">
    <property type="entry name" value="MobA-like_NTP_Trfase"/>
</dbReference>
<dbReference type="CDD" id="cd06422">
    <property type="entry name" value="NTP_transferase_like_1"/>
    <property type="match status" value="1"/>
</dbReference>
<organism evidence="5 6">
    <name type="scientific">Nguyenibacter vanlangensis</name>
    <dbReference type="NCBI Taxonomy" id="1216886"/>
    <lineage>
        <taxon>Bacteria</taxon>
        <taxon>Pseudomonadati</taxon>
        <taxon>Pseudomonadota</taxon>
        <taxon>Alphaproteobacteria</taxon>
        <taxon>Acetobacterales</taxon>
        <taxon>Acetobacteraceae</taxon>
        <taxon>Nguyenibacter</taxon>
    </lineage>
</organism>
<dbReference type="EMBL" id="CP152276">
    <property type="protein sequence ID" value="XAE42355.1"/>
    <property type="molecule type" value="Genomic_DNA"/>
</dbReference>
<keyword evidence="3" id="KW-0460">Magnesium</keyword>